<proteinExistence type="predicted"/>
<reference evidence="1 2" key="1">
    <citation type="journal article" date="2019" name="ACS Chem. Biol.">
        <title>Identification and Mobilization of a Cryptic Antibiotic Biosynthesis Gene Locus from a Human-Pathogenic Nocardia Isolate.</title>
        <authorList>
            <person name="Herisse M."/>
            <person name="Ishida K."/>
            <person name="Porter J.L."/>
            <person name="Howden B."/>
            <person name="Hertweck C."/>
            <person name="Stinear T.P."/>
            <person name="Pidot S.J."/>
        </authorList>
    </citation>
    <scope>NUCLEOTIDE SEQUENCE [LARGE SCALE GENOMIC DNA]</scope>
    <source>
        <strain evidence="1 2">AUSMDU00024985</strain>
    </source>
</reference>
<evidence type="ECO:0000313" key="1">
    <source>
        <dbReference type="EMBL" id="QIS05385.1"/>
    </source>
</evidence>
<dbReference type="RefSeq" id="WP_167464457.1">
    <property type="nucleotide sequence ID" value="NZ_CP046171.1"/>
</dbReference>
<gene>
    <name evidence="1" type="ORF">F5X71_26460</name>
</gene>
<dbReference type="Proteomes" id="UP000501705">
    <property type="component" value="Chromosome"/>
</dbReference>
<dbReference type="EMBL" id="CP046171">
    <property type="protein sequence ID" value="QIS05385.1"/>
    <property type="molecule type" value="Genomic_DNA"/>
</dbReference>
<sequence length="57" mass="6449">MTTLLVILAVWVLLSVPLAFLVARLLHRSPERGAARPTAEQDVDQRLRGLFVLGRRR</sequence>
<organism evidence="1 2">
    <name type="scientific">Nocardia brasiliensis</name>
    <dbReference type="NCBI Taxonomy" id="37326"/>
    <lineage>
        <taxon>Bacteria</taxon>
        <taxon>Bacillati</taxon>
        <taxon>Actinomycetota</taxon>
        <taxon>Actinomycetes</taxon>
        <taxon>Mycobacteriales</taxon>
        <taxon>Nocardiaceae</taxon>
        <taxon>Nocardia</taxon>
    </lineage>
</organism>
<dbReference type="AlphaFoldDB" id="A0A6G9XWT7"/>
<evidence type="ECO:0000313" key="2">
    <source>
        <dbReference type="Proteomes" id="UP000501705"/>
    </source>
</evidence>
<protein>
    <submittedName>
        <fullName evidence="1">Uncharacterized protein</fullName>
    </submittedName>
</protein>
<accession>A0A6G9XWT7</accession>
<name>A0A6G9XWT7_NOCBR</name>